<evidence type="ECO:0000313" key="3">
    <source>
        <dbReference type="Proteomes" id="UP000651728"/>
    </source>
</evidence>
<evidence type="ECO:0000256" key="1">
    <source>
        <dbReference type="SAM" id="MobiDB-lite"/>
    </source>
</evidence>
<dbReference type="EMBL" id="BOOB01000014">
    <property type="protein sequence ID" value="GIH31819.1"/>
    <property type="molecule type" value="Genomic_DNA"/>
</dbReference>
<organism evidence="2 3">
    <name type="scientific">Microbispora amethystogenes</name>
    <dbReference type="NCBI Taxonomy" id="1427754"/>
    <lineage>
        <taxon>Bacteria</taxon>
        <taxon>Bacillati</taxon>
        <taxon>Actinomycetota</taxon>
        <taxon>Actinomycetes</taxon>
        <taxon>Streptosporangiales</taxon>
        <taxon>Streptosporangiaceae</taxon>
        <taxon>Microbispora</taxon>
    </lineage>
</organism>
<keyword evidence="3" id="KW-1185">Reference proteome</keyword>
<reference evidence="2 3" key="1">
    <citation type="submission" date="2021-01" db="EMBL/GenBank/DDBJ databases">
        <title>Whole genome shotgun sequence of Microbispora amethystogenes NBRC 101907.</title>
        <authorList>
            <person name="Komaki H."/>
            <person name="Tamura T."/>
        </authorList>
    </citation>
    <scope>NUCLEOTIDE SEQUENCE [LARGE SCALE GENOMIC DNA]</scope>
    <source>
        <strain evidence="2 3">NBRC 101907</strain>
    </source>
</reference>
<feature type="compositionally biased region" description="Gly residues" evidence="1">
    <location>
        <begin position="1"/>
        <end position="19"/>
    </location>
</feature>
<dbReference type="Proteomes" id="UP000651728">
    <property type="component" value="Unassembled WGS sequence"/>
</dbReference>
<name>A0ABQ4FAH1_9ACTN</name>
<proteinExistence type="predicted"/>
<feature type="region of interest" description="Disordered" evidence="1">
    <location>
        <begin position="1"/>
        <end position="38"/>
    </location>
</feature>
<evidence type="ECO:0000313" key="2">
    <source>
        <dbReference type="EMBL" id="GIH31819.1"/>
    </source>
</evidence>
<comment type="caution">
    <text evidence="2">The sequence shown here is derived from an EMBL/GenBank/DDBJ whole genome shotgun (WGS) entry which is preliminary data.</text>
</comment>
<accession>A0ABQ4FAH1</accession>
<sequence>MGVKEAGGGISGQAGGTSGQAGARWGSLRSEGTLPPEIMPELGVPGMISWEPGAAAAKPENAPRNCSPVGSVGGSCIGKSGGGKELATQAQ</sequence>
<protein>
    <submittedName>
        <fullName evidence="2">Uncharacterized protein</fullName>
    </submittedName>
</protein>
<gene>
    <name evidence="2" type="ORF">Mam01_19830</name>
</gene>